<proteinExistence type="predicted"/>
<evidence type="ECO:0000259" key="2">
    <source>
        <dbReference type="Pfam" id="PF09603"/>
    </source>
</evidence>
<evidence type="ECO:0000313" key="4">
    <source>
        <dbReference type="EMBL" id="MDW4824255.1"/>
    </source>
</evidence>
<evidence type="ECO:0000313" key="3">
    <source>
        <dbReference type="EMBL" id="MDR8523114.1"/>
    </source>
</evidence>
<dbReference type="EMBL" id="JAPMLD010000003">
    <property type="protein sequence ID" value="MDW4824255.1"/>
    <property type="molecule type" value="Genomic_DNA"/>
</dbReference>
<dbReference type="InterPro" id="IPR011871">
    <property type="entry name" value="Fib_succ_major"/>
</dbReference>
<dbReference type="AlphaFoldDB" id="A0AAW8NMT4"/>
<reference evidence="3" key="2">
    <citation type="submission" date="2022-11" db="EMBL/GenBank/DDBJ databases">
        <title>Prophages regulate Shewanella fidelis motility and biofilm formation: implications for gut colonization dynamics in Ciona robusta.</title>
        <authorList>
            <person name="Natarajan O."/>
            <person name="Gibboney S.L."/>
            <person name="Young M.N."/>
            <person name="Lim S.J."/>
            <person name="Pluta N."/>
            <person name="Atkinson C.G.F."/>
            <person name="Leigh B.A."/>
            <person name="Liberti A."/>
            <person name="Kees E."/>
            <person name="Breitbart M."/>
            <person name="Gralnick J."/>
            <person name="Dishaw L.J."/>
        </authorList>
    </citation>
    <scope>NUCLEOTIDE SEQUENCE</scope>
    <source>
        <strain evidence="3">3313</strain>
    </source>
</reference>
<comment type="caution">
    <text evidence="3">The sequence shown here is derived from an EMBL/GenBank/DDBJ whole genome shotgun (WGS) entry which is preliminary data.</text>
</comment>
<keyword evidence="1" id="KW-0732">Signal</keyword>
<organism evidence="3 5">
    <name type="scientific">Shewanella fidelis</name>
    <dbReference type="NCBI Taxonomy" id="173509"/>
    <lineage>
        <taxon>Bacteria</taxon>
        <taxon>Pseudomonadati</taxon>
        <taxon>Pseudomonadota</taxon>
        <taxon>Gammaproteobacteria</taxon>
        <taxon>Alteromonadales</taxon>
        <taxon>Shewanellaceae</taxon>
        <taxon>Shewanella</taxon>
    </lineage>
</organism>
<reference evidence="4 6" key="1">
    <citation type="journal article" date="2022" name="bioRxiv">
        <title>Prophages regulate Shewanella fidelis 3313 motility and biofilm formation: implications for gut colonization dynamics in Ciona robusta.</title>
        <authorList>
            <person name="Natarajan O."/>
            <person name="Gibboney S.L."/>
            <person name="Young M.N."/>
            <person name="Lim S.J."/>
            <person name="Pluta N."/>
            <person name="Atkinson C.G."/>
            <person name="Leigh B.A."/>
            <person name="Liberti A."/>
            <person name="Kees E.D."/>
            <person name="Breitbart M."/>
            <person name="Gralnick J.A."/>
            <person name="Dishaw L.J."/>
        </authorList>
    </citation>
    <scope>NUCLEOTIDE SEQUENCE [LARGE SCALE GENOMIC DNA]</scope>
    <source>
        <strain evidence="4 6">JG4066</strain>
    </source>
</reference>
<dbReference type="NCBIfam" id="TIGR02145">
    <property type="entry name" value="Fib_succ_major"/>
    <property type="match status" value="1"/>
</dbReference>
<evidence type="ECO:0000313" key="5">
    <source>
        <dbReference type="Proteomes" id="UP001259340"/>
    </source>
</evidence>
<dbReference type="EMBL" id="JAPMLE010000001">
    <property type="protein sequence ID" value="MDR8523114.1"/>
    <property type="molecule type" value="Genomic_DNA"/>
</dbReference>
<evidence type="ECO:0000256" key="1">
    <source>
        <dbReference type="SAM" id="SignalP"/>
    </source>
</evidence>
<accession>A0AAW8NMT4</accession>
<protein>
    <recommendedName>
        <fullName evidence="2">Fibrobacter succinogenes major paralogous domain-containing protein</fullName>
    </recommendedName>
</protein>
<feature type="domain" description="Fibrobacter succinogenes major paralogous" evidence="2">
    <location>
        <begin position="43"/>
        <end position="220"/>
    </location>
</feature>
<feature type="chain" id="PRO_5043420797" description="Fibrobacter succinogenes major paralogous domain-containing protein" evidence="1">
    <location>
        <begin position="21"/>
        <end position="222"/>
    </location>
</feature>
<dbReference type="RefSeq" id="WP_162618084.1">
    <property type="nucleotide sequence ID" value="NZ_JAPMLA010000003.1"/>
</dbReference>
<keyword evidence="6" id="KW-1185">Reference proteome</keyword>
<dbReference type="Proteomes" id="UP001271263">
    <property type="component" value="Unassembled WGS sequence"/>
</dbReference>
<dbReference type="Pfam" id="PF09603">
    <property type="entry name" value="Fib_succ_major"/>
    <property type="match status" value="1"/>
</dbReference>
<evidence type="ECO:0000313" key="6">
    <source>
        <dbReference type="Proteomes" id="UP001271263"/>
    </source>
</evidence>
<dbReference type="Proteomes" id="UP001259340">
    <property type="component" value="Unassembled WGS sequence"/>
</dbReference>
<feature type="signal peptide" evidence="1">
    <location>
        <begin position="1"/>
        <end position="20"/>
    </location>
</feature>
<gene>
    <name evidence="3" type="ORF">OS133_05365</name>
    <name evidence="4" type="ORF">OS134_09325</name>
</gene>
<sequence length="222" mass="25194">MGKLYNLVYLLLLALPVKSAAIDTPPSSGTITDSRDGRQYHWIRIGEHKWLTENMAFGLKESYPKCELCDVNDGTANNEGITKHDYIENYGRLYPWESALSVCPDGWRLPTIEEWQQAIEAHGPLYLSGRKMSKNAAELSSWGNWNGYASNDLGFSVLPAGRIDVSWDNFINYMKGFAFFWSATASSKEHAYSISMNHFQDGVEIRPRGKYIYAMSVRCINE</sequence>
<name>A0AAW8NMT4_9GAMM</name>